<name>A0A6A5WCN4_9PLEO</name>
<feature type="transmembrane region" description="Helical" evidence="7">
    <location>
        <begin position="247"/>
        <end position="267"/>
    </location>
</feature>
<accession>A0A6A5WCN4</accession>
<feature type="region of interest" description="Disordered" evidence="6">
    <location>
        <begin position="282"/>
        <end position="301"/>
    </location>
</feature>
<evidence type="ECO:0000256" key="5">
    <source>
        <dbReference type="ARBA" id="ARBA00038359"/>
    </source>
</evidence>
<feature type="transmembrane region" description="Helical" evidence="7">
    <location>
        <begin position="173"/>
        <end position="197"/>
    </location>
</feature>
<dbReference type="OrthoDB" id="5421689at2759"/>
<evidence type="ECO:0000313" key="9">
    <source>
        <dbReference type="EMBL" id="KAF1995386.1"/>
    </source>
</evidence>
<evidence type="ECO:0000313" key="10">
    <source>
        <dbReference type="Proteomes" id="UP000799779"/>
    </source>
</evidence>
<dbReference type="PANTHER" id="PTHR33048:SF47">
    <property type="entry name" value="INTEGRAL MEMBRANE PROTEIN-RELATED"/>
    <property type="match status" value="1"/>
</dbReference>
<dbReference type="EMBL" id="ML977640">
    <property type="protein sequence ID" value="KAF1995386.1"/>
    <property type="molecule type" value="Genomic_DNA"/>
</dbReference>
<evidence type="ECO:0000259" key="8">
    <source>
        <dbReference type="Pfam" id="PF20684"/>
    </source>
</evidence>
<organism evidence="9 10">
    <name type="scientific">Amniculicola lignicola CBS 123094</name>
    <dbReference type="NCBI Taxonomy" id="1392246"/>
    <lineage>
        <taxon>Eukaryota</taxon>
        <taxon>Fungi</taxon>
        <taxon>Dikarya</taxon>
        <taxon>Ascomycota</taxon>
        <taxon>Pezizomycotina</taxon>
        <taxon>Dothideomycetes</taxon>
        <taxon>Pleosporomycetidae</taxon>
        <taxon>Pleosporales</taxon>
        <taxon>Amniculicolaceae</taxon>
        <taxon>Amniculicola</taxon>
    </lineage>
</organism>
<evidence type="ECO:0000256" key="7">
    <source>
        <dbReference type="SAM" id="Phobius"/>
    </source>
</evidence>
<gene>
    <name evidence="9" type="ORF">P154DRAFT_611145</name>
</gene>
<dbReference type="Pfam" id="PF20684">
    <property type="entry name" value="Fung_rhodopsin"/>
    <property type="match status" value="1"/>
</dbReference>
<evidence type="ECO:0000256" key="3">
    <source>
        <dbReference type="ARBA" id="ARBA00022989"/>
    </source>
</evidence>
<keyword evidence="2 7" id="KW-0812">Transmembrane</keyword>
<keyword evidence="4 7" id="KW-0472">Membrane</keyword>
<dbReference type="InterPro" id="IPR052337">
    <property type="entry name" value="SAT4-like"/>
</dbReference>
<dbReference type="AlphaFoldDB" id="A0A6A5WCN4"/>
<evidence type="ECO:0000256" key="2">
    <source>
        <dbReference type="ARBA" id="ARBA00022692"/>
    </source>
</evidence>
<feature type="region of interest" description="Disordered" evidence="6">
    <location>
        <begin position="317"/>
        <end position="373"/>
    </location>
</feature>
<keyword evidence="3 7" id="KW-1133">Transmembrane helix</keyword>
<evidence type="ECO:0000256" key="4">
    <source>
        <dbReference type="ARBA" id="ARBA00023136"/>
    </source>
</evidence>
<keyword evidence="10" id="KW-1185">Reference proteome</keyword>
<proteinExistence type="inferred from homology"/>
<feature type="transmembrane region" description="Helical" evidence="7">
    <location>
        <begin position="129"/>
        <end position="149"/>
    </location>
</feature>
<dbReference type="PANTHER" id="PTHR33048">
    <property type="entry name" value="PTH11-LIKE INTEGRAL MEMBRANE PROTEIN (AFU_ORTHOLOGUE AFUA_5G11245)"/>
    <property type="match status" value="1"/>
</dbReference>
<protein>
    <recommendedName>
        <fullName evidence="8">Rhodopsin domain-containing protein</fullName>
    </recommendedName>
</protein>
<dbReference type="Proteomes" id="UP000799779">
    <property type="component" value="Unassembled WGS sequence"/>
</dbReference>
<dbReference type="InterPro" id="IPR049326">
    <property type="entry name" value="Rhodopsin_dom_fungi"/>
</dbReference>
<evidence type="ECO:0000256" key="6">
    <source>
        <dbReference type="SAM" id="MobiDB-lite"/>
    </source>
</evidence>
<comment type="subcellular location">
    <subcellularLocation>
        <location evidence="1">Membrane</location>
        <topology evidence="1">Multi-pass membrane protein</topology>
    </subcellularLocation>
</comment>
<dbReference type="GO" id="GO:0016020">
    <property type="term" value="C:membrane"/>
    <property type="evidence" value="ECO:0007669"/>
    <property type="project" value="UniProtKB-SubCell"/>
</dbReference>
<feature type="transmembrane region" description="Helical" evidence="7">
    <location>
        <begin position="47"/>
        <end position="68"/>
    </location>
</feature>
<reference evidence="9" key="1">
    <citation type="journal article" date="2020" name="Stud. Mycol.">
        <title>101 Dothideomycetes genomes: a test case for predicting lifestyles and emergence of pathogens.</title>
        <authorList>
            <person name="Haridas S."/>
            <person name="Albert R."/>
            <person name="Binder M."/>
            <person name="Bloem J."/>
            <person name="Labutti K."/>
            <person name="Salamov A."/>
            <person name="Andreopoulos B."/>
            <person name="Baker S."/>
            <person name="Barry K."/>
            <person name="Bills G."/>
            <person name="Bluhm B."/>
            <person name="Cannon C."/>
            <person name="Castanera R."/>
            <person name="Culley D."/>
            <person name="Daum C."/>
            <person name="Ezra D."/>
            <person name="Gonzalez J."/>
            <person name="Henrissat B."/>
            <person name="Kuo A."/>
            <person name="Liang C."/>
            <person name="Lipzen A."/>
            <person name="Lutzoni F."/>
            <person name="Magnuson J."/>
            <person name="Mondo S."/>
            <person name="Nolan M."/>
            <person name="Ohm R."/>
            <person name="Pangilinan J."/>
            <person name="Park H.-J."/>
            <person name="Ramirez L."/>
            <person name="Alfaro M."/>
            <person name="Sun H."/>
            <person name="Tritt A."/>
            <person name="Yoshinaga Y."/>
            <person name="Zwiers L.-H."/>
            <person name="Turgeon B."/>
            <person name="Goodwin S."/>
            <person name="Spatafora J."/>
            <person name="Crous P."/>
            <person name="Grigoriev I."/>
        </authorList>
    </citation>
    <scope>NUCLEOTIDE SEQUENCE</scope>
    <source>
        <strain evidence="9">CBS 123094</strain>
    </source>
</reference>
<feature type="transmembrane region" description="Helical" evidence="7">
    <location>
        <begin position="209"/>
        <end position="231"/>
    </location>
</feature>
<evidence type="ECO:0000256" key="1">
    <source>
        <dbReference type="ARBA" id="ARBA00004141"/>
    </source>
</evidence>
<feature type="domain" description="Rhodopsin" evidence="8">
    <location>
        <begin position="31"/>
        <end position="271"/>
    </location>
</feature>
<sequence>MANGTVNDLRQLNAYVCVFFTFALATITIALRLVARRLTRLKLGLDDYLAIVAFAFAGGWTGLTLWWLKLGLGLHLEDIEIADAEVLPKSRLILWNIELVYAFSLAFAKLAILAFYWRMFKTSNIKTPIKVLAGCAIVWLILRTFMAIFHCVPVQRFWMPEIEGVCNIDDSKFFFGTVLAHLIIDIAILALPAIEVLKIQLPISQRLGVLAMFMFGIFVCVASVVVLVYSLEFDTSSLDIPYNISPIITWATVEVNLAIVSACLPMLRPIYLLILRRPLPKNSSSGLRYHSQSRSGNFSSTHKLGKISVSKVNQFDNSSTHELARPSGDGSFSSRSDDNVTGIHTVVSGPGDADSGEGRKLRKGKQGDEARWSGIGDGIGKIVVTNEMSVRSERVG</sequence>
<feature type="transmembrane region" description="Helical" evidence="7">
    <location>
        <begin position="99"/>
        <end position="117"/>
    </location>
</feature>
<comment type="similarity">
    <text evidence="5">Belongs to the SAT4 family.</text>
</comment>
<feature type="transmembrane region" description="Helical" evidence="7">
    <location>
        <begin position="12"/>
        <end position="35"/>
    </location>
</feature>